<comment type="similarity">
    <text evidence="1">Belongs to the stanniocalcin family.</text>
</comment>
<dbReference type="GO" id="GO:0006874">
    <property type="term" value="P:intracellular calcium ion homeostasis"/>
    <property type="evidence" value="ECO:0007669"/>
    <property type="project" value="TreeGrafter"/>
</dbReference>
<dbReference type="PROSITE" id="PS51257">
    <property type="entry name" value="PROKAR_LIPOPROTEIN"/>
    <property type="match status" value="1"/>
</dbReference>
<dbReference type="PANTHER" id="PTHR11245">
    <property type="entry name" value="STANNIOCALCIN"/>
    <property type="match status" value="1"/>
</dbReference>
<protein>
    <submittedName>
        <fullName evidence="7">Uncharacterized protein</fullName>
    </submittedName>
</protein>
<dbReference type="AlphaFoldDB" id="A0A8H7XV78"/>
<comment type="caution">
    <text evidence="7">The sequence shown here is derived from an EMBL/GenBank/DDBJ whole genome shotgun (WGS) entry which is preliminary data.</text>
</comment>
<gene>
    <name evidence="7" type="ORF">JR316_008182</name>
</gene>
<dbReference type="OrthoDB" id="2251794at2759"/>
<reference evidence="7" key="1">
    <citation type="submission" date="2021-02" db="EMBL/GenBank/DDBJ databases">
        <title>Psilocybe cubensis genome.</title>
        <authorList>
            <person name="Mckernan K.J."/>
            <person name="Crawford S."/>
            <person name="Trippe A."/>
            <person name="Kane L.T."/>
            <person name="Mclaughlin S."/>
        </authorList>
    </citation>
    <scope>NUCLEOTIDE SEQUENCE [LARGE SCALE GENOMIC DNA]</scope>
    <source>
        <strain evidence="7">MGC-MH-2018</strain>
    </source>
</reference>
<evidence type="ECO:0000256" key="3">
    <source>
        <dbReference type="ARBA" id="ARBA00022702"/>
    </source>
</evidence>
<feature type="chain" id="PRO_5034809762" evidence="6">
    <location>
        <begin position="25"/>
        <end position="244"/>
    </location>
</feature>
<evidence type="ECO:0000256" key="4">
    <source>
        <dbReference type="ARBA" id="ARBA00023157"/>
    </source>
</evidence>
<evidence type="ECO:0000256" key="5">
    <source>
        <dbReference type="SAM" id="MobiDB-lite"/>
    </source>
</evidence>
<dbReference type="EMBL" id="JAFIQS010000008">
    <property type="protein sequence ID" value="KAG5166109.1"/>
    <property type="molecule type" value="Genomic_DNA"/>
</dbReference>
<evidence type="ECO:0000256" key="2">
    <source>
        <dbReference type="ARBA" id="ARBA00011748"/>
    </source>
</evidence>
<feature type="signal peptide" evidence="6">
    <location>
        <begin position="1"/>
        <end position="24"/>
    </location>
</feature>
<feature type="compositionally biased region" description="Basic and acidic residues" evidence="5">
    <location>
        <begin position="156"/>
        <end position="176"/>
    </location>
</feature>
<dbReference type="GO" id="GO:0005179">
    <property type="term" value="F:hormone activity"/>
    <property type="evidence" value="ECO:0007669"/>
    <property type="project" value="UniProtKB-KW"/>
</dbReference>
<organism evidence="7">
    <name type="scientific">Psilocybe cubensis</name>
    <name type="common">Psychedelic mushroom</name>
    <name type="synonym">Stropharia cubensis</name>
    <dbReference type="NCBI Taxonomy" id="181762"/>
    <lineage>
        <taxon>Eukaryota</taxon>
        <taxon>Fungi</taxon>
        <taxon>Dikarya</taxon>
        <taxon>Basidiomycota</taxon>
        <taxon>Agaricomycotina</taxon>
        <taxon>Agaricomycetes</taxon>
        <taxon>Agaricomycetidae</taxon>
        <taxon>Agaricales</taxon>
        <taxon>Agaricineae</taxon>
        <taxon>Strophariaceae</taxon>
        <taxon>Psilocybe</taxon>
    </lineage>
</organism>
<keyword evidence="3" id="KW-0372">Hormone</keyword>
<accession>A0A8H7XV78</accession>
<proteinExistence type="inferred from homology"/>
<keyword evidence="6" id="KW-0732">Signal</keyword>
<comment type="subunit">
    <text evidence="2">Homodimer; disulfide-linked.</text>
</comment>
<name>A0A8H7XV78_PSICU</name>
<sequence length="244" mass="26597">MPSFIARYIILPLILAVIVISCETETLQALQGKQTYVKGESGAGHGQPQNAFDVNDIGGGNQAQGSTRVSGQLSGKEISLNLCSDPPRGQCDFYRECLESKFHCGPKGYPLGYGEKYCEKFVAGQDKLSPAGQKWMMDTMQCLQRVLVPDATESEADNRKPGELDHSDTKSARESTDTGSNNNKRCDALKQKAFDSHSECYLANGLCSLSGRDWVEIVEIIGIKTLFDSWAAIKETIEAAEGCI</sequence>
<dbReference type="InterPro" id="IPR004978">
    <property type="entry name" value="Stanniocalcin"/>
</dbReference>
<evidence type="ECO:0000256" key="6">
    <source>
        <dbReference type="SAM" id="SignalP"/>
    </source>
</evidence>
<evidence type="ECO:0000256" key="1">
    <source>
        <dbReference type="ARBA" id="ARBA00008693"/>
    </source>
</evidence>
<dbReference type="GO" id="GO:0005615">
    <property type="term" value="C:extracellular space"/>
    <property type="evidence" value="ECO:0007669"/>
    <property type="project" value="TreeGrafter"/>
</dbReference>
<feature type="region of interest" description="Disordered" evidence="5">
    <location>
        <begin position="152"/>
        <end position="183"/>
    </location>
</feature>
<keyword evidence="4" id="KW-1015">Disulfide bond</keyword>
<dbReference type="PANTHER" id="PTHR11245:SF6">
    <property type="entry name" value="DUF19 DOMAIN-CONTAINING PROTEIN"/>
    <property type="match status" value="1"/>
</dbReference>
<evidence type="ECO:0000313" key="7">
    <source>
        <dbReference type="EMBL" id="KAG5166109.1"/>
    </source>
</evidence>